<proteinExistence type="predicted"/>
<evidence type="ECO:0000313" key="1">
    <source>
        <dbReference type="EMBL" id="MEQ2265658.1"/>
    </source>
</evidence>
<organism evidence="1 2">
    <name type="scientific">Xenotaenia resolanae</name>
    <dbReference type="NCBI Taxonomy" id="208358"/>
    <lineage>
        <taxon>Eukaryota</taxon>
        <taxon>Metazoa</taxon>
        <taxon>Chordata</taxon>
        <taxon>Craniata</taxon>
        <taxon>Vertebrata</taxon>
        <taxon>Euteleostomi</taxon>
        <taxon>Actinopterygii</taxon>
        <taxon>Neopterygii</taxon>
        <taxon>Teleostei</taxon>
        <taxon>Neoteleostei</taxon>
        <taxon>Acanthomorphata</taxon>
        <taxon>Ovalentaria</taxon>
        <taxon>Atherinomorphae</taxon>
        <taxon>Cyprinodontiformes</taxon>
        <taxon>Goodeidae</taxon>
        <taxon>Xenotaenia</taxon>
    </lineage>
</organism>
<sequence>MGVLEVAETVKIFKCGKRAANVLLGCVDDSLELFPPSHCTAGVPHTDPPAKGHQQPLFDFISPKHHQEVLSLLGHFQHLRGVHGPGQVFLDSKEEEVRHPAEDRSLMT</sequence>
<evidence type="ECO:0000313" key="2">
    <source>
        <dbReference type="Proteomes" id="UP001444071"/>
    </source>
</evidence>
<dbReference type="Proteomes" id="UP001444071">
    <property type="component" value="Unassembled WGS sequence"/>
</dbReference>
<gene>
    <name evidence="1" type="ORF">XENORESO_010703</name>
</gene>
<accession>A0ABV0W9P4</accession>
<protein>
    <submittedName>
        <fullName evidence="1">Uncharacterized protein</fullName>
    </submittedName>
</protein>
<name>A0ABV0W9P4_9TELE</name>
<dbReference type="EMBL" id="JAHRIM010033329">
    <property type="protein sequence ID" value="MEQ2265658.1"/>
    <property type="molecule type" value="Genomic_DNA"/>
</dbReference>
<keyword evidence="2" id="KW-1185">Reference proteome</keyword>
<comment type="caution">
    <text evidence="1">The sequence shown here is derived from an EMBL/GenBank/DDBJ whole genome shotgun (WGS) entry which is preliminary data.</text>
</comment>
<reference evidence="1 2" key="1">
    <citation type="submission" date="2021-06" db="EMBL/GenBank/DDBJ databases">
        <authorList>
            <person name="Palmer J.M."/>
        </authorList>
    </citation>
    <scope>NUCLEOTIDE SEQUENCE [LARGE SCALE GENOMIC DNA]</scope>
    <source>
        <strain evidence="1 2">XR_2019</strain>
        <tissue evidence="1">Muscle</tissue>
    </source>
</reference>